<organism evidence="2">
    <name type="scientific">Anguilla anguilla</name>
    <name type="common">European freshwater eel</name>
    <name type="synonym">Muraena anguilla</name>
    <dbReference type="NCBI Taxonomy" id="7936"/>
    <lineage>
        <taxon>Eukaryota</taxon>
        <taxon>Metazoa</taxon>
        <taxon>Chordata</taxon>
        <taxon>Craniata</taxon>
        <taxon>Vertebrata</taxon>
        <taxon>Euteleostomi</taxon>
        <taxon>Actinopterygii</taxon>
        <taxon>Neopterygii</taxon>
        <taxon>Teleostei</taxon>
        <taxon>Anguilliformes</taxon>
        <taxon>Anguillidae</taxon>
        <taxon>Anguilla</taxon>
    </lineage>
</organism>
<keyword evidence="1" id="KW-0472">Membrane</keyword>
<protein>
    <submittedName>
        <fullName evidence="2">Uncharacterized protein</fullName>
    </submittedName>
</protein>
<accession>A0A0E9WQM0</accession>
<evidence type="ECO:0000256" key="1">
    <source>
        <dbReference type="SAM" id="Phobius"/>
    </source>
</evidence>
<feature type="transmembrane region" description="Helical" evidence="1">
    <location>
        <begin position="59"/>
        <end position="80"/>
    </location>
</feature>
<dbReference type="EMBL" id="GBXM01015986">
    <property type="protein sequence ID" value="JAH92591.1"/>
    <property type="molecule type" value="Transcribed_RNA"/>
</dbReference>
<name>A0A0E9WQM0_ANGAN</name>
<keyword evidence="1" id="KW-1133">Transmembrane helix</keyword>
<dbReference type="AlphaFoldDB" id="A0A0E9WQM0"/>
<sequence length="86" mass="9560">MLTKQGVEETRITPVCSCKFHCNPQCLTFLFLFCTSFESCQGSSRATGLPDLNLHFSLFIQPHISVGFVCVCVCILNVNLQFPSIV</sequence>
<proteinExistence type="predicted"/>
<keyword evidence="1" id="KW-0812">Transmembrane</keyword>
<evidence type="ECO:0000313" key="2">
    <source>
        <dbReference type="EMBL" id="JAH92591.1"/>
    </source>
</evidence>
<reference evidence="2" key="2">
    <citation type="journal article" date="2015" name="Fish Shellfish Immunol.">
        <title>Early steps in the European eel (Anguilla anguilla)-Vibrio vulnificus interaction in the gills: Role of the RtxA13 toxin.</title>
        <authorList>
            <person name="Callol A."/>
            <person name="Pajuelo D."/>
            <person name="Ebbesson L."/>
            <person name="Teles M."/>
            <person name="MacKenzie S."/>
            <person name="Amaro C."/>
        </authorList>
    </citation>
    <scope>NUCLEOTIDE SEQUENCE</scope>
</reference>
<reference evidence="2" key="1">
    <citation type="submission" date="2014-11" db="EMBL/GenBank/DDBJ databases">
        <authorList>
            <person name="Amaro Gonzalez C."/>
        </authorList>
    </citation>
    <scope>NUCLEOTIDE SEQUENCE</scope>
</reference>